<sequence length="920" mass="105853">MRETCVDLQSQGNYTLFRETMALPVQNINHSAFRSMFEKEKLSGNNFNEWFARLKLVLRVEKKMHVIEQPLPPAPKPVAEPNVVDQWTTLYDAHTEIACLMLGSMTPELHRQFELYYPFDMIQELRSMFEKQAGVEKFDLIQSFHACKQEEGKPVADYVLKMKGYVEKLERLGYVLPQDISVGLILNGLTKDFVGFVRNYNMHNMGKTIGEIHAMLIEYEKGLPKKAETPQVMMIKSGKIQKANKKSLNAKGKNKVKGKGKDKKDYIPKPKNPKPTAMERPAKDDACHHCKEVGHWKRNCPVYLAELQKKRKQVGSASSSGIFTIELFSFPNNNSWVYDTGCGTNICITKQGFRIERKLKQGALYLYVGNGVRAQVEAIGSFDLVLPNGLVICLDNCHYAPTITRGVVSVSRLVDNGFVQCFTDYGISVSKNGVLYFNAVSRNGIYEIDMHDLVPNVNSIYNVSNKRVKHNLDSTYLWHCRLAHINKKRIKQLQQDGLLKSTDDESFDKCESCLSGKMTKKPFPHSNERAKDLLGIIHTDVCGPLRHVSRQGASYFITFTDDYSRYGYVYLLKHKHEVFETFKVFKNEVENQLGKTIKAIRSDRGGEYISQEFKDYLKANGIVQQLTPPYTPQHNGVSERRNRTLLDMVRSMMNLTTLPLSFWDYALESATRILNMVPTKKVDKTPYKLWYGKVPNLSYLKVWGCEALVKRDTPYKLKQRSFKCIFIGYPKETMGYDFYFPPENKIIVARYAEFFKKRLINQEISGRAVEGFEPPQEEVIPIRRSGRTHRAPNHLCLNVEVEEHSLWDLNEPTSYKAAMLDSESDKWIDAMNAEIQSIMDNMVWVLVDLPSSCKIVRSKWLFKKKTDMDGIVHTYKAYLVAKGYTQLYGVDYEETFSPVVDIRAIRIHISIAAFYDYEIW</sequence>
<dbReference type="EMBL" id="BQNB010015606">
    <property type="protein sequence ID" value="GJT41986.1"/>
    <property type="molecule type" value="Genomic_DNA"/>
</dbReference>
<dbReference type="SUPFAM" id="SSF57756">
    <property type="entry name" value="Retrovirus zinc finger-like domains"/>
    <property type="match status" value="1"/>
</dbReference>
<dbReference type="InterPro" id="IPR025724">
    <property type="entry name" value="GAG-pre-integrase_dom"/>
</dbReference>
<dbReference type="Pfam" id="PF13976">
    <property type="entry name" value="gag_pre-integrs"/>
    <property type="match status" value="1"/>
</dbReference>
<dbReference type="InterPro" id="IPR001878">
    <property type="entry name" value="Znf_CCHC"/>
</dbReference>
<evidence type="ECO:0000313" key="8">
    <source>
        <dbReference type="EMBL" id="GJT41986.1"/>
    </source>
</evidence>
<evidence type="ECO:0000256" key="3">
    <source>
        <dbReference type="ARBA" id="ARBA00022801"/>
    </source>
</evidence>
<comment type="caution">
    <text evidence="8">The sequence shown here is derived from an EMBL/GenBank/DDBJ whole genome shotgun (WGS) entry which is preliminary data.</text>
</comment>
<dbReference type="Gene3D" id="3.30.420.10">
    <property type="entry name" value="Ribonuclease H-like superfamily/Ribonuclease H"/>
    <property type="match status" value="1"/>
</dbReference>
<dbReference type="InterPro" id="IPR036875">
    <property type="entry name" value="Znf_CCHC_sf"/>
</dbReference>
<dbReference type="Pfam" id="PF14223">
    <property type="entry name" value="Retrotran_gag_2"/>
    <property type="match status" value="1"/>
</dbReference>
<reference evidence="8" key="2">
    <citation type="submission" date="2022-01" db="EMBL/GenBank/DDBJ databases">
        <authorList>
            <person name="Yamashiro T."/>
            <person name="Shiraishi A."/>
            <person name="Satake H."/>
            <person name="Nakayama K."/>
        </authorList>
    </citation>
    <scope>NUCLEOTIDE SEQUENCE</scope>
</reference>
<dbReference type="Pfam" id="PF00098">
    <property type="entry name" value="zf-CCHC"/>
    <property type="match status" value="1"/>
</dbReference>
<dbReference type="PANTHER" id="PTHR42648">
    <property type="entry name" value="TRANSPOSASE, PUTATIVE-RELATED"/>
    <property type="match status" value="1"/>
</dbReference>
<reference evidence="8" key="1">
    <citation type="journal article" date="2022" name="Int. J. Mol. Sci.">
        <title>Draft Genome of Tanacetum Coccineum: Genomic Comparison of Closely Related Tanacetum-Family Plants.</title>
        <authorList>
            <person name="Yamashiro T."/>
            <person name="Shiraishi A."/>
            <person name="Nakayama K."/>
            <person name="Satake H."/>
        </authorList>
    </citation>
    <scope>NUCLEOTIDE SEQUENCE</scope>
</reference>
<dbReference type="InterPro" id="IPR039537">
    <property type="entry name" value="Retrotran_Ty1/copia-like"/>
</dbReference>
<feature type="region of interest" description="Disordered" evidence="5">
    <location>
        <begin position="244"/>
        <end position="282"/>
    </location>
</feature>
<dbReference type="InterPro" id="IPR057670">
    <property type="entry name" value="SH3_retrovirus"/>
</dbReference>
<evidence type="ECO:0000256" key="5">
    <source>
        <dbReference type="SAM" id="MobiDB-lite"/>
    </source>
</evidence>
<keyword evidence="2" id="KW-0479">Metal-binding</keyword>
<feature type="domain" description="CCHC-type" evidence="6">
    <location>
        <begin position="287"/>
        <end position="301"/>
    </location>
</feature>
<dbReference type="Pfam" id="PF07727">
    <property type="entry name" value="RVT_2"/>
    <property type="match status" value="1"/>
</dbReference>
<dbReference type="InterPro" id="IPR001584">
    <property type="entry name" value="Integrase_cat-core"/>
</dbReference>
<keyword evidence="4" id="KW-0862">Zinc</keyword>
<gene>
    <name evidence="8" type="ORF">Tco_0941851</name>
</gene>
<evidence type="ECO:0000256" key="1">
    <source>
        <dbReference type="ARBA" id="ARBA00022670"/>
    </source>
</evidence>
<dbReference type="InterPro" id="IPR054722">
    <property type="entry name" value="PolX-like_BBD"/>
</dbReference>
<dbReference type="InterPro" id="IPR012337">
    <property type="entry name" value="RNaseH-like_sf"/>
</dbReference>
<dbReference type="PANTHER" id="PTHR42648:SF27">
    <property type="entry name" value="RNA-DIRECTED DNA POLYMERASE"/>
    <property type="match status" value="1"/>
</dbReference>
<evidence type="ECO:0000259" key="7">
    <source>
        <dbReference type="PROSITE" id="PS50994"/>
    </source>
</evidence>
<dbReference type="PROSITE" id="PS50158">
    <property type="entry name" value="ZF_CCHC"/>
    <property type="match status" value="1"/>
</dbReference>
<dbReference type="SMART" id="SM00343">
    <property type="entry name" value="ZnF_C2HC"/>
    <property type="match status" value="1"/>
</dbReference>
<dbReference type="Pfam" id="PF25597">
    <property type="entry name" value="SH3_retrovirus"/>
    <property type="match status" value="1"/>
</dbReference>
<proteinExistence type="predicted"/>
<protein>
    <submittedName>
        <fullName evidence="8">Retrotransposon protein, putative, ty1-copia subclass</fullName>
    </submittedName>
</protein>
<dbReference type="SUPFAM" id="SSF53098">
    <property type="entry name" value="Ribonuclease H-like"/>
    <property type="match status" value="1"/>
</dbReference>
<dbReference type="Pfam" id="PF00665">
    <property type="entry name" value="rve"/>
    <property type="match status" value="1"/>
</dbReference>
<dbReference type="Proteomes" id="UP001151760">
    <property type="component" value="Unassembled WGS sequence"/>
</dbReference>
<dbReference type="PROSITE" id="PS50994">
    <property type="entry name" value="INTEGRASE"/>
    <property type="match status" value="1"/>
</dbReference>
<dbReference type="Pfam" id="PF22936">
    <property type="entry name" value="Pol_BBD"/>
    <property type="match status" value="1"/>
</dbReference>
<evidence type="ECO:0000259" key="6">
    <source>
        <dbReference type="PROSITE" id="PS50158"/>
    </source>
</evidence>
<evidence type="ECO:0000313" key="9">
    <source>
        <dbReference type="Proteomes" id="UP001151760"/>
    </source>
</evidence>
<dbReference type="InterPro" id="IPR036397">
    <property type="entry name" value="RNaseH_sf"/>
</dbReference>
<dbReference type="InterPro" id="IPR013103">
    <property type="entry name" value="RVT_2"/>
</dbReference>
<keyword evidence="3" id="KW-0378">Hydrolase</keyword>
<feature type="compositionally biased region" description="Basic residues" evidence="5">
    <location>
        <begin position="252"/>
        <end position="261"/>
    </location>
</feature>
<dbReference type="Gene3D" id="4.10.60.10">
    <property type="entry name" value="Zinc finger, CCHC-type"/>
    <property type="match status" value="1"/>
</dbReference>
<evidence type="ECO:0000256" key="4">
    <source>
        <dbReference type="PROSITE-ProRule" id="PRU00047"/>
    </source>
</evidence>
<evidence type="ECO:0000256" key="2">
    <source>
        <dbReference type="ARBA" id="ARBA00022723"/>
    </source>
</evidence>
<keyword evidence="9" id="KW-1185">Reference proteome</keyword>
<keyword evidence="1" id="KW-0645">Protease</keyword>
<accession>A0ABQ5DUM8</accession>
<feature type="domain" description="Integrase catalytic" evidence="7">
    <location>
        <begin position="520"/>
        <end position="694"/>
    </location>
</feature>
<name>A0ABQ5DUM8_9ASTR</name>
<organism evidence="8 9">
    <name type="scientific">Tanacetum coccineum</name>
    <dbReference type="NCBI Taxonomy" id="301880"/>
    <lineage>
        <taxon>Eukaryota</taxon>
        <taxon>Viridiplantae</taxon>
        <taxon>Streptophyta</taxon>
        <taxon>Embryophyta</taxon>
        <taxon>Tracheophyta</taxon>
        <taxon>Spermatophyta</taxon>
        <taxon>Magnoliopsida</taxon>
        <taxon>eudicotyledons</taxon>
        <taxon>Gunneridae</taxon>
        <taxon>Pentapetalae</taxon>
        <taxon>asterids</taxon>
        <taxon>campanulids</taxon>
        <taxon>Asterales</taxon>
        <taxon>Asteraceae</taxon>
        <taxon>Asteroideae</taxon>
        <taxon>Anthemideae</taxon>
        <taxon>Anthemidinae</taxon>
        <taxon>Tanacetum</taxon>
    </lineage>
</organism>
<keyword evidence="4" id="KW-0863">Zinc-finger</keyword>